<proteinExistence type="inferred from homology"/>
<dbReference type="CDD" id="cd02440">
    <property type="entry name" value="AdoMet_MTases"/>
    <property type="match status" value="1"/>
</dbReference>
<organism evidence="5 6">
    <name type="scientific">Apolygus lucorum</name>
    <name type="common">Small green plant bug</name>
    <name type="synonym">Lygocoris lucorum</name>
    <dbReference type="NCBI Taxonomy" id="248454"/>
    <lineage>
        <taxon>Eukaryota</taxon>
        <taxon>Metazoa</taxon>
        <taxon>Ecdysozoa</taxon>
        <taxon>Arthropoda</taxon>
        <taxon>Hexapoda</taxon>
        <taxon>Insecta</taxon>
        <taxon>Pterygota</taxon>
        <taxon>Neoptera</taxon>
        <taxon>Paraneoptera</taxon>
        <taxon>Hemiptera</taxon>
        <taxon>Heteroptera</taxon>
        <taxon>Panheteroptera</taxon>
        <taxon>Cimicomorpha</taxon>
        <taxon>Miridae</taxon>
        <taxon>Mirini</taxon>
        <taxon>Apolygus</taxon>
    </lineage>
</organism>
<evidence type="ECO:0000259" key="4">
    <source>
        <dbReference type="Pfam" id="PF05175"/>
    </source>
</evidence>
<feature type="domain" description="Methyltransferase small" evidence="4">
    <location>
        <begin position="133"/>
        <end position="224"/>
    </location>
</feature>
<dbReference type="InterPro" id="IPR051720">
    <property type="entry name" value="rRNA_MeTrfase/Polyamine_Synth"/>
</dbReference>
<dbReference type="SUPFAM" id="SSF53335">
    <property type="entry name" value="S-adenosyl-L-methionine-dependent methyltransferases"/>
    <property type="match status" value="1"/>
</dbReference>
<sequence length="295" mass="32782">MALNTNRELVNKKLLEELELNKKLLKQGGVPTLNSQNSLPAGLNPPNKKPLGHSDAPVLSATQRSALNLARTQSYGYYISQDSSFGNLILPVLPQFDDNLQDVEGFDNPKISLEQYTTTPHLSACILHSIQSTYGDIEGKIVADLGCGCGILSIGSLLLGSAYTVGFDIDTDALEIFTSNIEDYELLNYELVACDVTSGISSKWENFFDTVVMNPPFGTRNKGVDVEFIKAGLKLASVVYSLHKTSTRDYFFKKSKEWNVNCKVVAELKFDLPNTYKFHSKKSVDIFVDVLRFYR</sequence>
<comment type="similarity">
    <text evidence="1">Belongs to the methyltransferase superfamily. PrmA family.</text>
</comment>
<dbReference type="GO" id="GO:0006281">
    <property type="term" value="P:DNA repair"/>
    <property type="evidence" value="ECO:0007669"/>
    <property type="project" value="InterPro"/>
</dbReference>
<protein>
    <recommendedName>
        <fullName evidence="2">Methyltransferase-like protein 5</fullName>
    </recommendedName>
</protein>
<keyword evidence="6" id="KW-1185">Reference proteome</keyword>
<dbReference type="AlphaFoldDB" id="A0A8S9XAB8"/>
<dbReference type="EMBL" id="WIXP02000009">
    <property type="protein sequence ID" value="KAF6205937.1"/>
    <property type="molecule type" value="Genomic_DNA"/>
</dbReference>
<dbReference type="OrthoDB" id="419617at2759"/>
<evidence type="ECO:0000256" key="2">
    <source>
        <dbReference type="ARBA" id="ARBA00041374"/>
    </source>
</evidence>
<evidence type="ECO:0000313" key="5">
    <source>
        <dbReference type="EMBL" id="KAF6205937.1"/>
    </source>
</evidence>
<evidence type="ECO:0000256" key="3">
    <source>
        <dbReference type="SAM" id="MobiDB-lite"/>
    </source>
</evidence>
<name>A0A8S9XAB8_APOLU</name>
<comment type="caution">
    <text evidence="5">The sequence shown here is derived from an EMBL/GenBank/DDBJ whole genome shotgun (WGS) entry which is preliminary data.</text>
</comment>
<evidence type="ECO:0000313" key="6">
    <source>
        <dbReference type="Proteomes" id="UP000466442"/>
    </source>
</evidence>
<dbReference type="InterPro" id="IPR002052">
    <property type="entry name" value="DNA_methylase_N6_adenine_CS"/>
</dbReference>
<gene>
    <name evidence="5" type="ORF">GE061_020113</name>
</gene>
<dbReference type="PANTHER" id="PTHR23290">
    <property type="entry name" value="RRNA N6-ADENOSINE-METHYLTRANSFERASE METTL5"/>
    <property type="match status" value="1"/>
</dbReference>
<dbReference type="GO" id="GO:0008988">
    <property type="term" value="F:rRNA (adenine-N6-)-methyltransferase activity"/>
    <property type="evidence" value="ECO:0007669"/>
    <property type="project" value="TreeGrafter"/>
</dbReference>
<dbReference type="Proteomes" id="UP000466442">
    <property type="component" value="Linkage Group LG9"/>
</dbReference>
<dbReference type="Pfam" id="PF15925">
    <property type="entry name" value="SOSSC"/>
    <property type="match status" value="1"/>
</dbReference>
<dbReference type="InterPro" id="IPR029063">
    <property type="entry name" value="SAM-dependent_MTases_sf"/>
</dbReference>
<dbReference type="Pfam" id="PF05175">
    <property type="entry name" value="MTS"/>
    <property type="match status" value="1"/>
</dbReference>
<dbReference type="InterPro" id="IPR031821">
    <property type="entry name" value="SOSSC"/>
</dbReference>
<accession>A0A8S9XAB8</accession>
<dbReference type="GO" id="GO:0070876">
    <property type="term" value="C:SOSS complex"/>
    <property type="evidence" value="ECO:0007669"/>
    <property type="project" value="InterPro"/>
</dbReference>
<dbReference type="PROSITE" id="PS00092">
    <property type="entry name" value="N6_MTASE"/>
    <property type="match status" value="1"/>
</dbReference>
<dbReference type="Gene3D" id="3.40.50.150">
    <property type="entry name" value="Vaccinia Virus protein VP39"/>
    <property type="match status" value="1"/>
</dbReference>
<dbReference type="PANTHER" id="PTHR23290:SF0">
    <property type="entry name" value="RRNA N6-ADENOSINE-METHYLTRANSFERASE METTL5"/>
    <property type="match status" value="1"/>
</dbReference>
<dbReference type="InterPro" id="IPR007848">
    <property type="entry name" value="Small_mtfrase_dom"/>
</dbReference>
<feature type="region of interest" description="Disordered" evidence="3">
    <location>
        <begin position="29"/>
        <end position="56"/>
    </location>
</feature>
<dbReference type="GO" id="GO:0003676">
    <property type="term" value="F:nucleic acid binding"/>
    <property type="evidence" value="ECO:0007669"/>
    <property type="project" value="InterPro"/>
</dbReference>
<evidence type="ECO:0000256" key="1">
    <source>
        <dbReference type="ARBA" id="ARBA00009741"/>
    </source>
</evidence>
<reference evidence="5" key="1">
    <citation type="journal article" date="2021" name="Mol. Ecol. Resour.">
        <title>Apolygus lucorum genome provides insights into omnivorousness and mesophyll feeding.</title>
        <authorList>
            <person name="Liu Y."/>
            <person name="Liu H."/>
            <person name="Wang H."/>
            <person name="Huang T."/>
            <person name="Liu B."/>
            <person name="Yang B."/>
            <person name="Yin L."/>
            <person name="Li B."/>
            <person name="Zhang Y."/>
            <person name="Zhang S."/>
            <person name="Jiang F."/>
            <person name="Zhang X."/>
            <person name="Ren Y."/>
            <person name="Wang B."/>
            <person name="Wang S."/>
            <person name="Lu Y."/>
            <person name="Wu K."/>
            <person name="Fan W."/>
            <person name="Wang G."/>
        </authorList>
    </citation>
    <scope>NUCLEOTIDE SEQUENCE</scope>
    <source>
        <strain evidence="5">12Hb</strain>
    </source>
</reference>